<keyword evidence="4" id="KW-1185">Reference proteome</keyword>
<dbReference type="RefSeq" id="WP_046232004.1">
    <property type="nucleotide sequence ID" value="NZ_FONN01000009.1"/>
</dbReference>
<feature type="transmembrane region" description="Helical" evidence="2">
    <location>
        <begin position="50"/>
        <end position="71"/>
    </location>
</feature>
<evidence type="ECO:0000313" key="4">
    <source>
        <dbReference type="Proteomes" id="UP000183410"/>
    </source>
</evidence>
<keyword evidence="2" id="KW-0472">Membrane</keyword>
<keyword evidence="2" id="KW-0812">Transmembrane</keyword>
<keyword evidence="2" id="KW-1133">Transmembrane helix</keyword>
<feature type="compositionally biased region" description="Basic and acidic residues" evidence="1">
    <location>
        <begin position="15"/>
        <end position="34"/>
    </location>
</feature>
<dbReference type="AlphaFoldDB" id="A0A1I2EFU9"/>
<reference evidence="4" key="1">
    <citation type="submission" date="2016-10" db="EMBL/GenBank/DDBJ databases">
        <authorList>
            <person name="Varghese N."/>
            <person name="Submissions S."/>
        </authorList>
    </citation>
    <scope>NUCLEOTIDE SEQUENCE [LARGE SCALE GENOMIC DNA]</scope>
    <source>
        <strain evidence="4">CGMCC 1.10223</strain>
    </source>
</reference>
<dbReference type="OrthoDB" id="2622205at2"/>
<evidence type="ECO:0000256" key="1">
    <source>
        <dbReference type="SAM" id="MobiDB-lite"/>
    </source>
</evidence>
<organism evidence="3 4">
    <name type="scientific">Paenibacillus algorifonticola</name>
    <dbReference type="NCBI Taxonomy" id="684063"/>
    <lineage>
        <taxon>Bacteria</taxon>
        <taxon>Bacillati</taxon>
        <taxon>Bacillota</taxon>
        <taxon>Bacilli</taxon>
        <taxon>Bacillales</taxon>
        <taxon>Paenibacillaceae</taxon>
        <taxon>Paenibacillus</taxon>
    </lineage>
</organism>
<protein>
    <submittedName>
        <fullName evidence="3">Uncharacterized protein</fullName>
    </submittedName>
</protein>
<dbReference type="Proteomes" id="UP000183410">
    <property type="component" value="Unassembled WGS sequence"/>
</dbReference>
<proteinExistence type="predicted"/>
<evidence type="ECO:0000256" key="2">
    <source>
        <dbReference type="SAM" id="Phobius"/>
    </source>
</evidence>
<dbReference type="EMBL" id="FONN01000009">
    <property type="protein sequence ID" value="SFE91924.1"/>
    <property type="molecule type" value="Genomic_DNA"/>
</dbReference>
<evidence type="ECO:0000313" key="3">
    <source>
        <dbReference type="EMBL" id="SFE91924.1"/>
    </source>
</evidence>
<gene>
    <name evidence="3" type="ORF">SAMN04487969_10998</name>
</gene>
<sequence length="75" mass="8802">MSRVQKFGKTSRKGPSPEKMEAPRINEEGREILPPRRKKFPSGASKVTRWYYNVLFFLFLSLVGALFWYGLKYTN</sequence>
<accession>A0A1I2EFU9</accession>
<feature type="region of interest" description="Disordered" evidence="1">
    <location>
        <begin position="1"/>
        <end position="42"/>
    </location>
</feature>
<name>A0A1I2EFU9_9BACL</name>